<dbReference type="Proteomes" id="UP000639396">
    <property type="component" value="Unassembled WGS sequence"/>
</dbReference>
<reference evidence="13" key="1">
    <citation type="submission" date="2020-09" db="EMBL/GenBank/DDBJ databases">
        <title>A novel bacterium of genus Paenibacillus, isolated from South China Sea.</title>
        <authorList>
            <person name="Huang H."/>
            <person name="Mo K."/>
            <person name="Hu Y."/>
        </authorList>
    </citation>
    <scope>NUCLEOTIDE SEQUENCE</scope>
    <source>
        <strain evidence="13">IB182363</strain>
    </source>
</reference>
<proteinExistence type="predicted"/>
<dbReference type="InterPro" id="IPR027417">
    <property type="entry name" value="P-loop_NTPase"/>
</dbReference>
<accession>A0A927CCM9</accession>
<dbReference type="AlphaFoldDB" id="A0A927CCM9"/>
<dbReference type="GO" id="GO:0005886">
    <property type="term" value="C:plasma membrane"/>
    <property type="evidence" value="ECO:0007669"/>
    <property type="project" value="UniProtKB-SubCell"/>
</dbReference>
<keyword evidence="4 10" id="KW-0812">Transmembrane</keyword>
<organism evidence="13 14">
    <name type="scientific">Paenibacillus oceani</name>
    <dbReference type="NCBI Taxonomy" id="2772510"/>
    <lineage>
        <taxon>Bacteria</taxon>
        <taxon>Bacillati</taxon>
        <taxon>Bacillota</taxon>
        <taxon>Bacilli</taxon>
        <taxon>Bacillales</taxon>
        <taxon>Paenibacillaceae</taxon>
        <taxon>Paenibacillus</taxon>
    </lineage>
</organism>
<keyword evidence="5" id="KW-0547">Nucleotide-binding</keyword>
<dbReference type="InterPro" id="IPR003439">
    <property type="entry name" value="ABC_transporter-like_ATP-bd"/>
</dbReference>
<comment type="subcellular location">
    <subcellularLocation>
        <location evidence="1">Cell membrane</location>
        <topology evidence="1">Multi-pass membrane protein</topology>
    </subcellularLocation>
</comment>
<dbReference type="SUPFAM" id="SSF52540">
    <property type="entry name" value="P-loop containing nucleoside triphosphate hydrolases"/>
    <property type="match status" value="1"/>
</dbReference>
<dbReference type="CDD" id="cd07346">
    <property type="entry name" value="ABC_6TM_exporters"/>
    <property type="match status" value="1"/>
</dbReference>
<dbReference type="GO" id="GO:0016887">
    <property type="term" value="F:ATP hydrolysis activity"/>
    <property type="evidence" value="ECO:0007669"/>
    <property type="project" value="InterPro"/>
</dbReference>
<keyword evidence="14" id="KW-1185">Reference proteome</keyword>
<dbReference type="EMBL" id="JACXJA010000044">
    <property type="protein sequence ID" value="MBD2865619.1"/>
    <property type="molecule type" value="Genomic_DNA"/>
</dbReference>
<evidence type="ECO:0000256" key="6">
    <source>
        <dbReference type="ARBA" id="ARBA00022807"/>
    </source>
</evidence>
<dbReference type="PANTHER" id="PTHR43394">
    <property type="entry name" value="ATP-DEPENDENT PERMEASE MDL1, MITOCHONDRIAL"/>
    <property type="match status" value="1"/>
</dbReference>
<dbReference type="InterPro" id="IPR036640">
    <property type="entry name" value="ABC1_TM_sf"/>
</dbReference>
<keyword evidence="6" id="KW-0788">Thiol protease</keyword>
<dbReference type="Gene3D" id="3.40.50.300">
    <property type="entry name" value="P-loop containing nucleotide triphosphate hydrolases"/>
    <property type="match status" value="1"/>
</dbReference>
<dbReference type="InterPro" id="IPR003593">
    <property type="entry name" value="AAA+_ATPase"/>
</dbReference>
<evidence type="ECO:0000256" key="2">
    <source>
        <dbReference type="ARBA" id="ARBA00022448"/>
    </source>
</evidence>
<dbReference type="SUPFAM" id="SSF90123">
    <property type="entry name" value="ABC transporter transmembrane region"/>
    <property type="match status" value="1"/>
</dbReference>
<keyword evidence="6" id="KW-0378">Hydrolase</keyword>
<dbReference type="PANTHER" id="PTHR43394:SF1">
    <property type="entry name" value="ATP-BINDING CASSETTE SUB-FAMILY B MEMBER 10, MITOCHONDRIAL"/>
    <property type="match status" value="1"/>
</dbReference>
<evidence type="ECO:0000256" key="10">
    <source>
        <dbReference type="SAM" id="Phobius"/>
    </source>
</evidence>
<dbReference type="InterPro" id="IPR039421">
    <property type="entry name" value="Type_1_exporter"/>
</dbReference>
<dbReference type="RefSeq" id="WP_190931238.1">
    <property type="nucleotide sequence ID" value="NZ_JACXJA010000044.1"/>
</dbReference>
<evidence type="ECO:0000259" key="12">
    <source>
        <dbReference type="PROSITE" id="PS50929"/>
    </source>
</evidence>
<evidence type="ECO:0000256" key="9">
    <source>
        <dbReference type="ARBA" id="ARBA00023136"/>
    </source>
</evidence>
<dbReference type="SMART" id="SM00382">
    <property type="entry name" value="AAA"/>
    <property type="match status" value="1"/>
</dbReference>
<dbReference type="PROSITE" id="PS00211">
    <property type="entry name" value="ABC_TRANSPORTER_1"/>
    <property type="match status" value="1"/>
</dbReference>
<feature type="domain" description="ABC transmembrane type-1" evidence="12">
    <location>
        <begin position="38"/>
        <end position="317"/>
    </location>
</feature>
<dbReference type="GO" id="GO:0015421">
    <property type="term" value="F:ABC-type oligopeptide transporter activity"/>
    <property type="evidence" value="ECO:0007669"/>
    <property type="project" value="TreeGrafter"/>
</dbReference>
<dbReference type="PROSITE" id="PS50929">
    <property type="entry name" value="ABC_TM1F"/>
    <property type="match status" value="1"/>
</dbReference>
<keyword evidence="2" id="KW-0813">Transport</keyword>
<keyword evidence="7 13" id="KW-0067">ATP-binding</keyword>
<evidence type="ECO:0000259" key="11">
    <source>
        <dbReference type="PROSITE" id="PS50893"/>
    </source>
</evidence>
<dbReference type="PROSITE" id="PS50893">
    <property type="entry name" value="ABC_TRANSPORTER_2"/>
    <property type="match status" value="1"/>
</dbReference>
<keyword evidence="3" id="KW-1003">Cell membrane</keyword>
<dbReference type="Gene3D" id="1.20.1560.10">
    <property type="entry name" value="ABC transporter type 1, transmembrane domain"/>
    <property type="match status" value="1"/>
</dbReference>
<dbReference type="GO" id="GO:0008234">
    <property type="term" value="F:cysteine-type peptidase activity"/>
    <property type="evidence" value="ECO:0007669"/>
    <property type="project" value="UniProtKB-KW"/>
</dbReference>
<protein>
    <submittedName>
        <fullName evidence="13">ABC transporter ATP-binding protein</fullName>
    </submittedName>
</protein>
<feature type="transmembrane region" description="Helical" evidence="10">
    <location>
        <begin position="74"/>
        <end position="94"/>
    </location>
</feature>
<evidence type="ECO:0000256" key="7">
    <source>
        <dbReference type="ARBA" id="ARBA00022840"/>
    </source>
</evidence>
<dbReference type="GO" id="GO:0005524">
    <property type="term" value="F:ATP binding"/>
    <property type="evidence" value="ECO:0007669"/>
    <property type="project" value="UniProtKB-KW"/>
</dbReference>
<evidence type="ECO:0000313" key="13">
    <source>
        <dbReference type="EMBL" id="MBD2865619.1"/>
    </source>
</evidence>
<evidence type="ECO:0000313" key="14">
    <source>
        <dbReference type="Proteomes" id="UP000639396"/>
    </source>
</evidence>
<keyword evidence="9 10" id="KW-0472">Membrane</keyword>
<comment type="caution">
    <text evidence="13">The sequence shown here is derived from an EMBL/GenBank/DDBJ whole genome shotgun (WGS) entry which is preliminary data.</text>
</comment>
<feature type="transmembrane region" description="Helical" evidence="10">
    <location>
        <begin position="179"/>
        <end position="196"/>
    </location>
</feature>
<keyword evidence="6" id="KW-0645">Protease</keyword>
<keyword evidence="8 10" id="KW-1133">Transmembrane helix</keyword>
<feature type="domain" description="ABC transporter" evidence="11">
    <location>
        <begin position="356"/>
        <end position="590"/>
    </location>
</feature>
<sequence>MELSGHLQPVRRRGQGPGAIPAYIWVLSYLSPYRLLFAGLLVCNLLLSLIEMTIPKGIQIVIDHLLPSRSVSLFYWLLTGIGALIMLMLALTVLRNHWQRVIQEQAARDLQLDVFRKLRELGLAYTDRHPAGDTLSLLNSEVAAIQSIYQSYLPKLIQYVLFVLVMTTVMFLTHWKLSLAVLPCFFTFYLFAPALSRKTALSGRKRAEDGRRMNQAIYDSLSALPEIRASGKEHWDMGRLLNRVAAYNESDVRTNYLALVRGSLRSLSISLGAVVLFVYGGTLVSETSLTVGEFVAFLLYYLMTIGYFSFILMSVSTQKVLLLQAEKIREVMRLVPDVSEPLQPVPLPEGEVRGELALVDVFFAYPGRPEALSGFDLLIRAGERTVIVGASGCGKSTVLKLLGRFYDPSGGEIRLDGVPLNRMKLEQLRGAVGYVFQDTLLFHASVKDNIRLGNPEASDEEVKAAAVAARADPFINQLPDGYDTIVGDRGDTLSGGQKQRIAIARMLLRNPPVVLLDEATSALDSVNEREVNLALDALLQGRTVVAVAHRLSVIRHYDRIVLLERGRIAEDGTYEELMSRRQLFYKLVQGRMEHDE</sequence>
<dbReference type="FunFam" id="3.40.50.300:FF:000299">
    <property type="entry name" value="ABC transporter ATP-binding protein/permease"/>
    <property type="match status" value="1"/>
</dbReference>
<gene>
    <name evidence="13" type="ORF">IDH45_26910</name>
</gene>
<feature type="transmembrane region" description="Helical" evidence="10">
    <location>
        <begin position="156"/>
        <end position="173"/>
    </location>
</feature>
<evidence type="ECO:0000256" key="3">
    <source>
        <dbReference type="ARBA" id="ARBA00022475"/>
    </source>
</evidence>
<dbReference type="Pfam" id="PF00005">
    <property type="entry name" value="ABC_tran"/>
    <property type="match status" value="1"/>
</dbReference>
<name>A0A927CCM9_9BACL</name>
<feature type="transmembrane region" description="Helical" evidence="10">
    <location>
        <begin position="35"/>
        <end position="54"/>
    </location>
</feature>
<evidence type="ECO:0000256" key="1">
    <source>
        <dbReference type="ARBA" id="ARBA00004651"/>
    </source>
</evidence>
<evidence type="ECO:0000256" key="8">
    <source>
        <dbReference type="ARBA" id="ARBA00022989"/>
    </source>
</evidence>
<evidence type="ECO:0000256" key="4">
    <source>
        <dbReference type="ARBA" id="ARBA00022692"/>
    </source>
</evidence>
<dbReference type="InterPro" id="IPR017871">
    <property type="entry name" value="ABC_transporter-like_CS"/>
</dbReference>
<dbReference type="InterPro" id="IPR011527">
    <property type="entry name" value="ABC1_TM_dom"/>
</dbReference>
<feature type="transmembrane region" description="Helical" evidence="10">
    <location>
        <begin position="263"/>
        <end position="282"/>
    </location>
</feature>
<evidence type="ECO:0000256" key="5">
    <source>
        <dbReference type="ARBA" id="ARBA00022741"/>
    </source>
</evidence>
<dbReference type="Pfam" id="PF00664">
    <property type="entry name" value="ABC_membrane"/>
    <property type="match status" value="1"/>
</dbReference>
<feature type="transmembrane region" description="Helical" evidence="10">
    <location>
        <begin position="294"/>
        <end position="315"/>
    </location>
</feature>